<accession>A0A6G2D711</accession>
<dbReference type="GO" id="GO:0016787">
    <property type="term" value="F:hydrolase activity"/>
    <property type="evidence" value="ECO:0007669"/>
    <property type="project" value="UniProtKB-KW"/>
</dbReference>
<sequence length="84" mass="8638">MTGSGAIPCVGAVVFDDTGRLLLIRRANPPAQGTWSLPGGRVEPGESSEHAVVRELHEETGLTGILVKEVGSVERAAPGGGTYV</sequence>
<dbReference type="PROSITE" id="PS00893">
    <property type="entry name" value="NUDIX_BOX"/>
    <property type="match status" value="1"/>
</dbReference>
<dbReference type="PRINTS" id="PR00502">
    <property type="entry name" value="NUDIXFAMILY"/>
</dbReference>
<dbReference type="InterPro" id="IPR020476">
    <property type="entry name" value="Nudix_hydrolase"/>
</dbReference>
<evidence type="ECO:0000256" key="1">
    <source>
        <dbReference type="ARBA" id="ARBA00005582"/>
    </source>
</evidence>
<evidence type="ECO:0000256" key="3">
    <source>
        <dbReference type="RuleBase" id="RU003476"/>
    </source>
</evidence>
<comment type="similarity">
    <text evidence="1 3">Belongs to the Nudix hydrolase family.</text>
</comment>
<evidence type="ECO:0000313" key="5">
    <source>
        <dbReference type="EMBL" id="MTV64342.1"/>
    </source>
</evidence>
<dbReference type="InterPro" id="IPR020084">
    <property type="entry name" value="NUDIX_hydrolase_CS"/>
</dbReference>
<dbReference type="Proteomes" id="UP000474228">
    <property type="component" value="Unassembled WGS sequence"/>
</dbReference>
<feature type="domain" description="Nudix hydrolase" evidence="4">
    <location>
        <begin position="5"/>
        <end position="84"/>
    </location>
</feature>
<evidence type="ECO:0000259" key="4">
    <source>
        <dbReference type="PROSITE" id="PS51462"/>
    </source>
</evidence>
<dbReference type="Pfam" id="PF00293">
    <property type="entry name" value="NUDIX"/>
    <property type="match status" value="1"/>
</dbReference>
<gene>
    <name evidence="5" type="ORF">GM539_13485</name>
</gene>
<name>A0A6G2D711_STREE</name>
<dbReference type="RefSeq" id="WP_330162927.1">
    <property type="nucleotide sequence ID" value="NZ_WNHJ01000603.1"/>
</dbReference>
<evidence type="ECO:0000313" key="6">
    <source>
        <dbReference type="Proteomes" id="UP000474228"/>
    </source>
</evidence>
<reference evidence="5 6" key="1">
    <citation type="submission" date="2019-11" db="EMBL/GenBank/DDBJ databases">
        <title>Growth characteristics of pneumococcus vary with the chemical composition of the capsule and with environmental conditions.</title>
        <authorList>
            <person name="Tothpal A."/>
            <person name="Desobry K."/>
            <person name="Joshi S."/>
            <person name="Wyllie A.L."/>
            <person name="Weinberger D.M."/>
        </authorList>
    </citation>
    <scope>NUCLEOTIDE SEQUENCE [LARGE SCALE GENOMIC DNA]</scope>
    <source>
        <strain evidence="6">pnumococcus22F</strain>
    </source>
</reference>
<dbReference type="PANTHER" id="PTHR43736">
    <property type="entry name" value="ADP-RIBOSE PYROPHOSPHATASE"/>
    <property type="match status" value="1"/>
</dbReference>
<protein>
    <submittedName>
        <fullName evidence="5">NUDIX domain-containing protein</fullName>
    </submittedName>
</protein>
<organism evidence="5 6">
    <name type="scientific">Streptococcus pneumoniae</name>
    <dbReference type="NCBI Taxonomy" id="1313"/>
    <lineage>
        <taxon>Bacteria</taxon>
        <taxon>Bacillati</taxon>
        <taxon>Bacillota</taxon>
        <taxon>Bacilli</taxon>
        <taxon>Lactobacillales</taxon>
        <taxon>Streptococcaceae</taxon>
        <taxon>Streptococcus</taxon>
    </lineage>
</organism>
<keyword evidence="2 3" id="KW-0378">Hydrolase</keyword>
<dbReference type="PANTHER" id="PTHR43736:SF1">
    <property type="entry name" value="DIHYDRONEOPTERIN TRIPHOSPHATE DIPHOSPHATASE"/>
    <property type="match status" value="1"/>
</dbReference>
<dbReference type="InterPro" id="IPR000086">
    <property type="entry name" value="NUDIX_hydrolase_dom"/>
</dbReference>
<comment type="caution">
    <text evidence="5">The sequence shown here is derived from an EMBL/GenBank/DDBJ whole genome shotgun (WGS) entry which is preliminary data.</text>
</comment>
<dbReference type="PROSITE" id="PS51462">
    <property type="entry name" value="NUDIX"/>
    <property type="match status" value="1"/>
</dbReference>
<proteinExistence type="inferred from homology"/>
<evidence type="ECO:0000256" key="2">
    <source>
        <dbReference type="ARBA" id="ARBA00022801"/>
    </source>
</evidence>
<dbReference type="SUPFAM" id="SSF55811">
    <property type="entry name" value="Nudix"/>
    <property type="match status" value="1"/>
</dbReference>
<dbReference type="Gene3D" id="3.90.79.10">
    <property type="entry name" value="Nucleoside Triphosphate Pyrophosphohydrolase"/>
    <property type="match status" value="1"/>
</dbReference>
<dbReference type="EMBL" id="WNHJ01000603">
    <property type="protein sequence ID" value="MTV64342.1"/>
    <property type="molecule type" value="Genomic_DNA"/>
</dbReference>
<dbReference type="InterPro" id="IPR015797">
    <property type="entry name" value="NUDIX_hydrolase-like_dom_sf"/>
</dbReference>
<feature type="non-terminal residue" evidence="5">
    <location>
        <position position="84"/>
    </location>
</feature>
<dbReference type="AlphaFoldDB" id="A0A6G2D711"/>